<keyword evidence="4" id="KW-1185">Reference proteome</keyword>
<evidence type="ECO:0000313" key="4">
    <source>
        <dbReference type="Proteomes" id="UP000054408"/>
    </source>
</evidence>
<dbReference type="RefSeq" id="XP_013758982.1">
    <property type="nucleotide sequence ID" value="XM_013903528.1"/>
</dbReference>
<accession>A0A0L0D6X7</accession>
<organism evidence="3 4">
    <name type="scientific">Thecamonas trahens ATCC 50062</name>
    <dbReference type="NCBI Taxonomy" id="461836"/>
    <lineage>
        <taxon>Eukaryota</taxon>
        <taxon>Apusozoa</taxon>
        <taxon>Apusomonadida</taxon>
        <taxon>Apusomonadidae</taxon>
        <taxon>Thecamonas</taxon>
    </lineage>
</organism>
<keyword evidence="2" id="KW-0456">Lyase</keyword>
<dbReference type="OrthoDB" id="1933483at2759"/>
<dbReference type="GO" id="GO:0061928">
    <property type="term" value="F:glutathione specific gamma-glutamylcyclotransferase activity"/>
    <property type="evidence" value="ECO:0007669"/>
    <property type="project" value="UniProtKB-EC"/>
</dbReference>
<sequence>MCESESESDATRWLFGYGSLVWKPEPGLEDAESVVGWVSGWRRRFHQGSTDHRGTAEAPGRVVTLEPVGGSGTGAVGGADAAADDEDRVWGRAYALPDGPQRDELRARLDHREKDGYALITVDVHAEDGRILQACTYIATPDNPSYLGPAPVALMAAQIASAAGESGPNIEYLLRLDEALAALGKPDPHVATLAAAVHDIRSSA</sequence>
<gene>
    <name evidence="3" type="ORF">AMSG_04199</name>
</gene>
<evidence type="ECO:0000256" key="1">
    <source>
        <dbReference type="ARBA" id="ARBA00012344"/>
    </source>
</evidence>
<proteinExistence type="predicted"/>
<dbReference type="PANTHER" id="PTHR12192:SF2">
    <property type="entry name" value="GLUTATHIONE-SPECIFIC GAMMA-GLUTAMYLCYCLOTRANSFERASE 2"/>
    <property type="match status" value="1"/>
</dbReference>
<dbReference type="GeneID" id="25563753"/>
<dbReference type="EMBL" id="GL349449">
    <property type="protein sequence ID" value="KNC47965.1"/>
    <property type="molecule type" value="Genomic_DNA"/>
</dbReference>
<dbReference type="Proteomes" id="UP000054408">
    <property type="component" value="Unassembled WGS sequence"/>
</dbReference>
<reference evidence="3 4" key="1">
    <citation type="submission" date="2010-05" db="EMBL/GenBank/DDBJ databases">
        <title>The Genome Sequence of Thecamonas trahens ATCC 50062.</title>
        <authorList>
            <consortium name="The Broad Institute Genome Sequencing Platform"/>
            <person name="Russ C."/>
            <person name="Cuomo C."/>
            <person name="Shea T."/>
            <person name="Young S.K."/>
            <person name="Zeng Q."/>
            <person name="Koehrsen M."/>
            <person name="Haas B."/>
            <person name="Borodovsky M."/>
            <person name="Guigo R."/>
            <person name="Alvarado L."/>
            <person name="Berlin A."/>
            <person name="Bochicchio J."/>
            <person name="Borenstein D."/>
            <person name="Chapman S."/>
            <person name="Chen Z."/>
            <person name="Freedman E."/>
            <person name="Gellesch M."/>
            <person name="Goldberg J."/>
            <person name="Griggs A."/>
            <person name="Gujja S."/>
            <person name="Heilman E."/>
            <person name="Heiman D."/>
            <person name="Hepburn T."/>
            <person name="Howarth C."/>
            <person name="Jen D."/>
            <person name="Larson L."/>
            <person name="Mehta T."/>
            <person name="Park D."/>
            <person name="Pearson M."/>
            <person name="Roberts A."/>
            <person name="Saif S."/>
            <person name="Shenoy N."/>
            <person name="Sisk P."/>
            <person name="Stolte C."/>
            <person name="Sykes S."/>
            <person name="Thomson T."/>
            <person name="Walk T."/>
            <person name="White J."/>
            <person name="Yandava C."/>
            <person name="Burger G."/>
            <person name="Gray M.W."/>
            <person name="Holland P.W.H."/>
            <person name="King N."/>
            <person name="Lang F.B.F."/>
            <person name="Roger A.J."/>
            <person name="Ruiz-Trillo I."/>
            <person name="Lander E."/>
            <person name="Nusbaum C."/>
        </authorList>
    </citation>
    <scope>NUCLEOTIDE SEQUENCE [LARGE SCALE GENOMIC DNA]</scope>
    <source>
        <strain evidence="3 4">ATCC 50062</strain>
    </source>
</reference>
<protein>
    <recommendedName>
        <fullName evidence="1">glutathione-specific gamma-glutamylcyclotransferase</fullName>
        <ecNumber evidence="1">4.3.2.7</ecNumber>
    </recommendedName>
</protein>
<dbReference type="InterPro" id="IPR013024">
    <property type="entry name" value="GGCT-like"/>
</dbReference>
<dbReference type="PANTHER" id="PTHR12192">
    <property type="entry name" value="CATION TRANSPORT PROTEIN CHAC-RELATED"/>
    <property type="match status" value="1"/>
</dbReference>
<name>A0A0L0D6X7_THETB</name>
<dbReference type="eggNOG" id="KOG3182">
    <property type="taxonomic scope" value="Eukaryota"/>
</dbReference>
<dbReference type="SUPFAM" id="SSF110857">
    <property type="entry name" value="Gamma-glutamyl cyclotransferase-like"/>
    <property type="match status" value="1"/>
</dbReference>
<dbReference type="EC" id="4.3.2.7" evidence="1"/>
<dbReference type="Gene3D" id="3.10.490.10">
    <property type="entry name" value="Gamma-glutamyl cyclotransferase-like"/>
    <property type="match status" value="1"/>
</dbReference>
<dbReference type="STRING" id="461836.A0A0L0D6X7"/>
<evidence type="ECO:0000256" key="2">
    <source>
        <dbReference type="ARBA" id="ARBA00023239"/>
    </source>
</evidence>
<dbReference type="AlphaFoldDB" id="A0A0L0D6X7"/>
<dbReference type="CDD" id="cd06661">
    <property type="entry name" value="GGCT_like"/>
    <property type="match status" value="1"/>
</dbReference>
<dbReference type="GO" id="GO:0005737">
    <property type="term" value="C:cytoplasm"/>
    <property type="evidence" value="ECO:0007669"/>
    <property type="project" value="TreeGrafter"/>
</dbReference>
<dbReference type="OMA" id="DHREKDG"/>
<dbReference type="GO" id="GO:0006751">
    <property type="term" value="P:glutathione catabolic process"/>
    <property type="evidence" value="ECO:0007669"/>
    <property type="project" value="InterPro"/>
</dbReference>
<dbReference type="Pfam" id="PF04752">
    <property type="entry name" value="ChaC"/>
    <property type="match status" value="1"/>
</dbReference>
<dbReference type="InterPro" id="IPR036568">
    <property type="entry name" value="GGCT-like_sf"/>
</dbReference>
<evidence type="ECO:0000313" key="3">
    <source>
        <dbReference type="EMBL" id="KNC47965.1"/>
    </source>
</evidence>
<dbReference type="InterPro" id="IPR006840">
    <property type="entry name" value="ChaC"/>
</dbReference>